<dbReference type="PROSITE" id="PS00793">
    <property type="entry name" value="DHPS_2"/>
    <property type="match status" value="1"/>
</dbReference>
<comment type="cofactor">
    <cofactor evidence="2">
        <name>Mg(2+)</name>
        <dbReference type="ChEBI" id="CHEBI:18420"/>
    </cofactor>
</comment>
<dbReference type="Pfam" id="PF00809">
    <property type="entry name" value="Pterin_bind"/>
    <property type="match status" value="1"/>
</dbReference>
<evidence type="ECO:0000256" key="1">
    <source>
        <dbReference type="ARBA" id="ARBA00000012"/>
    </source>
</evidence>
<gene>
    <name evidence="15" type="primary">folP</name>
    <name evidence="15" type="ORF">M9393_02755</name>
</gene>
<dbReference type="PROSITE" id="PS50972">
    <property type="entry name" value="PTERIN_BINDING"/>
    <property type="match status" value="1"/>
</dbReference>
<dbReference type="GO" id="GO:0005829">
    <property type="term" value="C:cytosol"/>
    <property type="evidence" value="ECO:0007669"/>
    <property type="project" value="TreeGrafter"/>
</dbReference>
<dbReference type="InterPro" id="IPR006390">
    <property type="entry name" value="DHP_synth_dom"/>
</dbReference>
<comment type="similarity">
    <text evidence="4">Belongs to the DHPS family.</text>
</comment>
<dbReference type="InterPro" id="IPR011005">
    <property type="entry name" value="Dihydropteroate_synth-like_sf"/>
</dbReference>
<dbReference type="EC" id="2.5.1.15" evidence="6"/>
<dbReference type="PANTHER" id="PTHR20941">
    <property type="entry name" value="FOLATE SYNTHESIS PROTEINS"/>
    <property type="match status" value="1"/>
</dbReference>
<dbReference type="GO" id="GO:0046654">
    <property type="term" value="P:tetrahydrofolate biosynthetic process"/>
    <property type="evidence" value="ECO:0007669"/>
    <property type="project" value="TreeGrafter"/>
</dbReference>
<accession>A0A9Q8TVQ1</accession>
<evidence type="ECO:0000256" key="8">
    <source>
        <dbReference type="ARBA" id="ARBA00022679"/>
    </source>
</evidence>
<keyword evidence="9" id="KW-0479">Metal-binding</keyword>
<evidence type="ECO:0000313" key="16">
    <source>
        <dbReference type="Proteomes" id="UP001056209"/>
    </source>
</evidence>
<comment type="pathway">
    <text evidence="3">Cofactor biosynthesis; tetrahydrofolate biosynthesis; 7,8-dihydrofolate from 2-amino-4-hydroxy-6-hydroxymethyl-7,8-dihydropteridine diphosphate and 4-aminobenzoate: step 1/2.</text>
</comment>
<organism evidence="15 16">
    <name type="scientific">Candidatus Blochmannia vicinus</name>
    <name type="common">nom. nud.</name>
    <dbReference type="NCBI Taxonomy" id="251540"/>
    <lineage>
        <taxon>Bacteria</taxon>
        <taxon>Pseudomonadati</taxon>
        <taxon>Pseudomonadota</taxon>
        <taxon>Gammaproteobacteria</taxon>
        <taxon>Enterobacterales</taxon>
        <taxon>Enterobacteriaceae</taxon>
        <taxon>ant endosymbionts</taxon>
        <taxon>Candidatus Blochmanniella</taxon>
    </lineage>
</organism>
<evidence type="ECO:0000256" key="5">
    <source>
        <dbReference type="ARBA" id="ARBA00011738"/>
    </source>
</evidence>
<keyword evidence="8 15" id="KW-0808">Transferase</keyword>
<keyword evidence="10" id="KW-0460">Magnesium</keyword>
<dbReference type="CDD" id="cd00739">
    <property type="entry name" value="DHPS"/>
    <property type="match status" value="1"/>
</dbReference>
<evidence type="ECO:0000256" key="7">
    <source>
        <dbReference type="ARBA" id="ARBA00016919"/>
    </source>
</evidence>
<evidence type="ECO:0000259" key="14">
    <source>
        <dbReference type="PROSITE" id="PS50972"/>
    </source>
</evidence>
<dbReference type="GO" id="GO:0046872">
    <property type="term" value="F:metal ion binding"/>
    <property type="evidence" value="ECO:0007669"/>
    <property type="project" value="UniProtKB-KW"/>
</dbReference>
<feature type="domain" description="Pterin-binding" evidence="14">
    <location>
        <begin position="15"/>
        <end position="268"/>
    </location>
</feature>
<dbReference type="SUPFAM" id="SSF51717">
    <property type="entry name" value="Dihydropteroate synthetase-like"/>
    <property type="match status" value="1"/>
</dbReference>
<evidence type="ECO:0000256" key="13">
    <source>
        <dbReference type="ARBA" id="ARBA00053449"/>
    </source>
</evidence>
<comment type="function">
    <text evidence="13">Catalyzes the condensation of para-aminobenzoate (pABA) with 6-hydroxymethyl-7,8-dihydropterin diphosphate (DHPt-PP) to form 7,8-dihydropteroate (H2Pte), the immediate precursor of folate derivatives.</text>
</comment>
<sequence>MNSVINKYNLNLSEVQIMGILNVAPDSFFDGGNYCTLSKAIDHTFHMISDGATLIDVGGESTRPGADVISDEEEAERVIPVVRAIAQRFDICISINTSSALIIRESGDIGAHLINDVRSLTTKGSMQAAVYCKLPVCLMHMQGKPKTMQTSPMYFNIVAEVNEYFSKQISRFESAGITKDKILLDPGFGFGKNLAHNYQLLANLKYFHHFGLPLLVGISRKSMLSLSNNQYNPKNRLIGSITCAVISAIQGARIIRVHDVKETAEALQVVQTMFRHEKK</sequence>
<protein>
    <recommendedName>
        <fullName evidence="7">Dihydropteroate synthase</fullName>
        <ecNumber evidence="6">2.5.1.15</ecNumber>
    </recommendedName>
    <alternativeName>
        <fullName evidence="12">Dihydropteroate pyrophosphorylase</fullName>
    </alternativeName>
</protein>
<evidence type="ECO:0000256" key="4">
    <source>
        <dbReference type="ARBA" id="ARBA00009503"/>
    </source>
</evidence>
<evidence type="ECO:0000256" key="11">
    <source>
        <dbReference type="ARBA" id="ARBA00022909"/>
    </source>
</evidence>
<evidence type="ECO:0000256" key="10">
    <source>
        <dbReference type="ARBA" id="ARBA00022842"/>
    </source>
</evidence>
<evidence type="ECO:0000256" key="3">
    <source>
        <dbReference type="ARBA" id="ARBA00004763"/>
    </source>
</evidence>
<dbReference type="InterPro" id="IPR000489">
    <property type="entry name" value="Pterin-binding_dom"/>
</dbReference>
<dbReference type="InterPro" id="IPR045031">
    <property type="entry name" value="DHP_synth-like"/>
</dbReference>
<dbReference type="FunFam" id="3.20.20.20:FF:000004">
    <property type="entry name" value="Dihydropteroate synthase"/>
    <property type="match status" value="1"/>
</dbReference>
<dbReference type="GO" id="GO:0046656">
    <property type="term" value="P:folic acid biosynthetic process"/>
    <property type="evidence" value="ECO:0007669"/>
    <property type="project" value="UniProtKB-KW"/>
</dbReference>
<evidence type="ECO:0000256" key="9">
    <source>
        <dbReference type="ARBA" id="ARBA00022723"/>
    </source>
</evidence>
<dbReference type="Gene3D" id="3.20.20.20">
    <property type="entry name" value="Dihydropteroate synthase-like"/>
    <property type="match status" value="1"/>
</dbReference>
<dbReference type="GO" id="GO:0004156">
    <property type="term" value="F:dihydropteroate synthase activity"/>
    <property type="evidence" value="ECO:0007669"/>
    <property type="project" value="UniProtKB-EC"/>
</dbReference>
<dbReference type="NCBIfam" id="TIGR01496">
    <property type="entry name" value="DHPS"/>
    <property type="match status" value="1"/>
</dbReference>
<dbReference type="PANTHER" id="PTHR20941:SF1">
    <property type="entry name" value="FOLIC ACID SYNTHESIS PROTEIN FOL1"/>
    <property type="match status" value="1"/>
</dbReference>
<keyword evidence="11" id="KW-0289">Folate biosynthesis</keyword>
<dbReference type="RefSeq" id="WP_250248481.1">
    <property type="nucleotide sequence ID" value="NZ_CP097753.1"/>
</dbReference>
<proteinExistence type="inferred from homology"/>
<reference evidence="15" key="1">
    <citation type="submission" date="2022-05" db="EMBL/GenBank/DDBJ databases">
        <title>Impact of host demography and evolutionary history on endosymbiont molecular evolution: a test in carpenter ants (Genus Camponotus) and their Blochmannia endosymbionts.</title>
        <authorList>
            <person name="Manthey J.D."/>
            <person name="Giron J.C."/>
            <person name="Hruska J.P."/>
        </authorList>
    </citation>
    <scope>NUCLEOTIDE SEQUENCE</scope>
    <source>
        <strain evidence="15">C-039</strain>
    </source>
</reference>
<evidence type="ECO:0000256" key="2">
    <source>
        <dbReference type="ARBA" id="ARBA00001946"/>
    </source>
</evidence>
<evidence type="ECO:0000256" key="6">
    <source>
        <dbReference type="ARBA" id="ARBA00012458"/>
    </source>
</evidence>
<evidence type="ECO:0000256" key="12">
    <source>
        <dbReference type="ARBA" id="ARBA00030193"/>
    </source>
</evidence>
<evidence type="ECO:0000313" key="15">
    <source>
        <dbReference type="EMBL" id="URJ28076.1"/>
    </source>
</evidence>
<name>A0A9Q8TVQ1_9ENTR</name>
<dbReference type="EMBL" id="CP097753">
    <property type="protein sequence ID" value="URJ28076.1"/>
    <property type="molecule type" value="Genomic_DNA"/>
</dbReference>
<dbReference type="Proteomes" id="UP001056209">
    <property type="component" value="Chromosome"/>
</dbReference>
<comment type="subunit">
    <text evidence="5">Homodimer.</text>
</comment>
<comment type="catalytic activity">
    <reaction evidence="1">
        <text>(7,8-dihydropterin-6-yl)methyl diphosphate + 4-aminobenzoate = 7,8-dihydropteroate + diphosphate</text>
        <dbReference type="Rhea" id="RHEA:19949"/>
        <dbReference type="ChEBI" id="CHEBI:17836"/>
        <dbReference type="ChEBI" id="CHEBI:17839"/>
        <dbReference type="ChEBI" id="CHEBI:33019"/>
        <dbReference type="ChEBI" id="CHEBI:72950"/>
        <dbReference type="EC" id="2.5.1.15"/>
    </reaction>
</comment>
<dbReference type="AlphaFoldDB" id="A0A9Q8TVQ1"/>